<evidence type="ECO:0000313" key="1">
    <source>
        <dbReference type="EMBL" id="CAB4574614.1"/>
    </source>
</evidence>
<gene>
    <name evidence="1" type="ORF">UFOPK1722_00607</name>
</gene>
<name>A0A6J6EH85_9ZZZZ</name>
<accession>A0A6J6EH85</accession>
<sequence length="238" mass="26438">MVSAADPRRTILDWLENPPTGAGPMIERWRVQEHQQGYESKIDGIIRELPRYKQVDRDVFERIGADPDVASTMIVPSVASMHRAFLDIASGRIADRPIFFANIPSALDPTMAPNGGHVFSLEALFTPYALAGGWPGSSEPRRWLDRYSELLENRPLESMTTWRAMTPDVYESDFHMPEGHATSFAGGPLAALRGKPRELVRYETDVPGLYLCGAATFPGAGIWGASGRHCAMRVLRRD</sequence>
<organism evidence="1">
    <name type="scientific">freshwater metagenome</name>
    <dbReference type="NCBI Taxonomy" id="449393"/>
    <lineage>
        <taxon>unclassified sequences</taxon>
        <taxon>metagenomes</taxon>
        <taxon>ecological metagenomes</taxon>
    </lineage>
</organism>
<protein>
    <submittedName>
        <fullName evidence="1">Unannotated protein</fullName>
    </submittedName>
</protein>
<dbReference type="AlphaFoldDB" id="A0A6J6EH85"/>
<proteinExistence type="predicted"/>
<dbReference type="PANTHER" id="PTHR10668:SF103">
    <property type="entry name" value="PYRIDINE NUCLEOTIDE-DISULFIDE OXIDOREDUCTASE DOMAIN-CONTAINING PROTEIN 2"/>
    <property type="match status" value="1"/>
</dbReference>
<dbReference type="PANTHER" id="PTHR10668">
    <property type="entry name" value="PHYTOENE DEHYDROGENASE"/>
    <property type="match status" value="1"/>
</dbReference>
<reference evidence="1" key="1">
    <citation type="submission" date="2020-05" db="EMBL/GenBank/DDBJ databases">
        <authorList>
            <person name="Chiriac C."/>
            <person name="Salcher M."/>
            <person name="Ghai R."/>
            <person name="Kavagutti S V."/>
        </authorList>
    </citation>
    <scope>NUCLEOTIDE SEQUENCE</scope>
</reference>
<dbReference type="EMBL" id="CAEZTS010000039">
    <property type="protein sequence ID" value="CAB4574614.1"/>
    <property type="molecule type" value="Genomic_DNA"/>
</dbReference>